<evidence type="ECO:0000256" key="9">
    <source>
        <dbReference type="SAM" id="Phobius"/>
    </source>
</evidence>
<dbReference type="GeneID" id="101852650"/>
<protein>
    <submittedName>
        <fullName evidence="12">Beta-2 adrenergic receptor-like</fullName>
    </submittedName>
</protein>
<evidence type="ECO:0000256" key="4">
    <source>
        <dbReference type="ARBA" id="ARBA00023040"/>
    </source>
</evidence>
<comment type="subcellular location">
    <subcellularLocation>
        <location evidence="1">Membrane</location>
        <topology evidence="1">Multi-pass membrane protein</topology>
    </subcellularLocation>
</comment>
<keyword evidence="5 9" id="KW-0472">Membrane</keyword>
<keyword evidence="11" id="KW-1185">Reference proteome</keyword>
<dbReference type="Proteomes" id="UP000694888">
    <property type="component" value="Unplaced"/>
</dbReference>
<evidence type="ECO:0000256" key="2">
    <source>
        <dbReference type="ARBA" id="ARBA00022692"/>
    </source>
</evidence>
<feature type="transmembrane region" description="Helical" evidence="9">
    <location>
        <begin position="249"/>
        <end position="269"/>
    </location>
</feature>
<dbReference type="InterPro" id="IPR017452">
    <property type="entry name" value="GPCR_Rhodpsn_7TM"/>
</dbReference>
<feature type="transmembrane region" description="Helical" evidence="9">
    <location>
        <begin position="55"/>
        <end position="76"/>
    </location>
</feature>
<gene>
    <name evidence="12" type="primary">LOC101852650</name>
</gene>
<evidence type="ECO:0000259" key="10">
    <source>
        <dbReference type="PROSITE" id="PS50262"/>
    </source>
</evidence>
<dbReference type="CDD" id="cd00637">
    <property type="entry name" value="7tm_classA_rhodopsin-like"/>
    <property type="match status" value="1"/>
</dbReference>
<keyword evidence="6 8" id="KW-0675">Receptor</keyword>
<dbReference type="SUPFAM" id="SSF81321">
    <property type="entry name" value="Family A G protein-coupled receptor-like"/>
    <property type="match status" value="1"/>
</dbReference>
<feature type="transmembrane region" description="Helical" evidence="9">
    <location>
        <begin position="180"/>
        <end position="203"/>
    </location>
</feature>
<evidence type="ECO:0000256" key="7">
    <source>
        <dbReference type="ARBA" id="ARBA00023224"/>
    </source>
</evidence>
<evidence type="ECO:0000256" key="8">
    <source>
        <dbReference type="RuleBase" id="RU000688"/>
    </source>
</evidence>
<keyword evidence="7 8" id="KW-0807">Transducer</keyword>
<dbReference type="PROSITE" id="PS00237">
    <property type="entry name" value="G_PROTEIN_RECEP_F1_1"/>
    <property type="match status" value="1"/>
</dbReference>
<feature type="domain" description="G-protein coupled receptors family 1 profile" evidence="10">
    <location>
        <begin position="35"/>
        <end position="300"/>
    </location>
</feature>
<evidence type="ECO:0000313" key="11">
    <source>
        <dbReference type="Proteomes" id="UP000694888"/>
    </source>
</evidence>
<evidence type="ECO:0000313" key="12">
    <source>
        <dbReference type="RefSeq" id="XP_012943514.2"/>
    </source>
</evidence>
<feature type="transmembrane region" description="Helical" evidence="9">
    <location>
        <begin position="20"/>
        <end position="43"/>
    </location>
</feature>
<dbReference type="InterPro" id="IPR000276">
    <property type="entry name" value="GPCR_Rhodpsn"/>
</dbReference>
<feature type="transmembrane region" description="Helical" evidence="9">
    <location>
        <begin position="135"/>
        <end position="160"/>
    </location>
</feature>
<keyword evidence="3 9" id="KW-1133">Transmembrane helix</keyword>
<proteinExistence type="inferred from homology"/>
<dbReference type="PRINTS" id="PR00237">
    <property type="entry name" value="GPCRRHODOPSN"/>
</dbReference>
<organism evidence="11 12">
    <name type="scientific">Aplysia californica</name>
    <name type="common">California sea hare</name>
    <dbReference type="NCBI Taxonomy" id="6500"/>
    <lineage>
        <taxon>Eukaryota</taxon>
        <taxon>Metazoa</taxon>
        <taxon>Spiralia</taxon>
        <taxon>Lophotrochozoa</taxon>
        <taxon>Mollusca</taxon>
        <taxon>Gastropoda</taxon>
        <taxon>Heterobranchia</taxon>
        <taxon>Euthyneura</taxon>
        <taxon>Tectipleura</taxon>
        <taxon>Aplysiida</taxon>
        <taxon>Aplysioidea</taxon>
        <taxon>Aplysiidae</taxon>
        <taxon>Aplysia</taxon>
    </lineage>
</organism>
<dbReference type="SMART" id="SM01381">
    <property type="entry name" value="7TM_GPCR_Srsx"/>
    <property type="match status" value="1"/>
</dbReference>
<evidence type="ECO:0000256" key="1">
    <source>
        <dbReference type="ARBA" id="ARBA00004141"/>
    </source>
</evidence>
<evidence type="ECO:0000256" key="5">
    <source>
        <dbReference type="ARBA" id="ARBA00023136"/>
    </source>
</evidence>
<keyword evidence="4 8" id="KW-0297">G-protein coupled receptor</keyword>
<evidence type="ECO:0000256" key="6">
    <source>
        <dbReference type="ARBA" id="ARBA00023170"/>
    </source>
</evidence>
<dbReference type="Pfam" id="PF00001">
    <property type="entry name" value="7tm_1"/>
    <property type="match status" value="1"/>
</dbReference>
<sequence length="330" mass="36305">MSTNSSDLYVRPAIGDWDVLLSFSAALIAVLTVGCNMLLLCVIVKSRAHQTPTNIFIGSLAIGEMLIGIFGIPFAAASVIAHDWLFTLTTCRVTGSFHLIGRTSSTYSLMAVCVDRCIAISRPLKYPHMLTIKSATAVLSCIWLQSVIVASLPLGTWGSYKYVATYYLCILVRNIGERQHITKEIICSYIPAVVIILSILQIIREIKSHHRIFTVIPLPVEVAPGDIIPGIVSGPRAFNRNTSRAMRSLFIVTCGYALFCLPVTVTNIVHQQSSRSLPPAVVTAIVWLSFLCCVINPIIIISLNRKFREQLKSILSLHIPRSCGSWKPPK</sequence>
<name>A0ABM1A9Q3_APLCA</name>
<accession>A0ABM1A9Q3</accession>
<dbReference type="PROSITE" id="PS50262">
    <property type="entry name" value="G_PROTEIN_RECEP_F1_2"/>
    <property type="match status" value="1"/>
</dbReference>
<dbReference type="RefSeq" id="XP_012943514.2">
    <property type="nucleotide sequence ID" value="XM_013088060.2"/>
</dbReference>
<dbReference type="Gene3D" id="1.20.1070.10">
    <property type="entry name" value="Rhodopsin 7-helix transmembrane proteins"/>
    <property type="match status" value="1"/>
</dbReference>
<dbReference type="PANTHER" id="PTHR24240">
    <property type="entry name" value="OPSIN"/>
    <property type="match status" value="1"/>
</dbReference>
<feature type="non-terminal residue" evidence="12">
    <location>
        <position position="330"/>
    </location>
</feature>
<reference evidence="12" key="1">
    <citation type="submission" date="2025-08" db="UniProtKB">
        <authorList>
            <consortium name="RefSeq"/>
        </authorList>
    </citation>
    <scope>IDENTIFICATION</scope>
</reference>
<comment type="similarity">
    <text evidence="8">Belongs to the G-protein coupled receptor 1 family.</text>
</comment>
<keyword evidence="2 8" id="KW-0812">Transmembrane</keyword>
<dbReference type="InterPro" id="IPR050125">
    <property type="entry name" value="GPCR_opsins"/>
</dbReference>
<evidence type="ECO:0000256" key="3">
    <source>
        <dbReference type="ARBA" id="ARBA00022989"/>
    </source>
</evidence>
<feature type="transmembrane region" description="Helical" evidence="9">
    <location>
        <begin position="281"/>
        <end position="303"/>
    </location>
</feature>